<gene>
    <name evidence="3" type="ORF">As57867_022564</name>
    <name evidence="1" type="ORF">As57867_023615</name>
    <name evidence="2" type="ORF">As57867_023616</name>
</gene>
<proteinExistence type="predicted"/>
<reference evidence="1" key="1">
    <citation type="submission" date="2019-06" db="EMBL/GenBank/DDBJ databases">
        <title>Genomics analysis of Aphanomyces spp. identifies a new class of oomycete effector associated with host adaptation.</title>
        <authorList>
            <person name="Gaulin E."/>
        </authorList>
    </citation>
    <scope>NUCLEOTIDE SEQUENCE</scope>
    <source>
        <strain evidence="1">CBS 578.67</strain>
    </source>
</reference>
<evidence type="ECO:0000313" key="2">
    <source>
        <dbReference type="EMBL" id="KAF0684329.1"/>
    </source>
</evidence>
<dbReference type="AlphaFoldDB" id="A0A6A4XN21"/>
<organism evidence="1">
    <name type="scientific">Aphanomyces stellatus</name>
    <dbReference type="NCBI Taxonomy" id="120398"/>
    <lineage>
        <taxon>Eukaryota</taxon>
        <taxon>Sar</taxon>
        <taxon>Stramenopiles</taxon>
        <taxon>Oomycota</taxon>
        <taxon>Saprolegniomycetes</taxon>
        <taxon>Saprolegniales</taxon>
        <taxon>Verrucalvaceae</taxon>
        <taxon>Aphanomyces</taxon>
    </lineage>
</organism>
<protein>
    <submittedName>
        <fullName evidence="1">Uncharacterized protein</fullName>
    </submittedName>
</protein>
<evidence type="ECO:0000313" key="1">
    <source>
        <dbReference type="EMBL" id="KAF0684328.1"/>
    </source>
</evidence>
<comment type="caution">
    <text evidence="1">The sequence shown here is derived from an EMBL/GenBank/DDBJ whole genome shotgun (WGS) entry which is preliminary data.</text>
</comment>
<dbReference type="EMBL" id="VJMH01007119">
    <property type="protein sequence ID" value="KAF0685485.1"/>
    <property type="molecule type" value="Genomic_DNA"/>
</dbReference>
<accession>A0A6A4XN21</accession>
<dbReference type="EMBL" id="VJMH01007296">
    <property type="protein sequence ID" value="KAF0684328.1"/>
    <property type="molecule type" value="Genomic_DNA"/>
</dbReference>
<sequence>MKFTAFVLASAAAAKQSVSTLSTQERADLVSDLAKWHSTFGETALQEGLLPHAGSTVRDAESAQEDKLQRLLDTKLAVVEVSRANPDADFTWENKFALMNEAEFKQ</sequence>
<evidence type="ECO:0000313" key="3">
    <source>
        <dbReference type="EMBL" id="KAF0685485.1"/>
    </source>
</evidence>
<name>A0A6A4XN21_9STRA</name>
<dbReference type="EMBL" id="VJMH01007296">
    <property type="protein sequence ID" value="KAF0684329.1"/>
    <property type="molecule type" value="Genomic_DNA"/>
</dbReference>
<feature type="non-terminal residue" evidence="1">
    <location>
        <position position="106"/>
    </location>
</feature>